<gene>
    <name evidence="3" type="ORF">SAMN04489764_4233</name>
</gene>
<dbReference type="AlphaFoldDB" id="A0A1H1HAU5"/>
<organism evidence="3 4">
    <name type="scientific">Thermostaphylospora chromogena</name>
    <dbReference type="NCBI Taxonomy" id="35622"/>
    <lineage>
        <taxon>Bacteria</taxon>
        <taxon>Bacillati</taxon>
        <taxon>Actinomycetota</taxon>
        <taxon>Actinomycetes</taxon>
        <taxon>Streptosporangiales</taxon>
        <taxon>Thermomonosporaceae</taxon>
        <taxon>Thermostaphylospora</taxon>
    </lineage>
</organism>
<protein>
    <submittedName>
        <fullName evidence="3">Uncharacterized protein</fullName>
    </submittedName>
</protein>
<sequence length="259" mass="29861">MIERLPRDRPGVRVPRSLDRVEDRLILVACLILAGGSVVGAIFDWSPVVYLPFIFLALYAILRILLPLRGLRETLRQTQVELAEMQDRLLDHECVDFRRYENNAELYGALAEVVSSEARNQIDTWYVRRVPPTAFVQKEAKRYFASVLNWAKSDPSRCVRRVICVNSPEMREWVHRHHAETRQIANYEARIVEWATNADLLNMAIIDERIVFLAFSGATDQAIRGMSIRDAGVAKYFTDFFNQHWQAATRLTAWVKNAG</sequence>
<dbReference type="EMBL" id="FNKK01000002">
    <property type="protein sequence ID" value="SDR22602.1"/>
    <property type="molecule type" value="Genomic_DNA"/>
</dbReference>
<reference evidence="3 4" key="1">
    <citation type="submission" date="2016-10" db="EMBL/GenBank/DDBJ databases">
        <authorList>
            <person name="de Groot N.N."/>
        </authorList>
    </citation>
    <scope>NUCLEOTIDE SEQUENCE [LARGE SCALE GENOMIC DNA]</scope>
    <source>
        <strain evidence="3 4">DSM 43794</strain>
    </source>
</reference>
<dbReference type="Proteomes" id="UP000217103">
    <property type="component" value="Unassembled WGS sequence"/>
</dbReference>
<dbReference type="OrthoDB" id="3362145at2"/>
<proteinExistence type="predicted"/>
<evidence type="ECO:0000313" key="3">
    <source>
        <dbReference type="EMBL" id="SDR22602.1"/>
    </source>
</evidence>
<keyword evidence="1" id="KW-0175">Coiled coil</keyword>
<keyword evidence="2" id="KW-0472">Membrane</keyword>
<evidence type="ECO:0000313" key="4">
    <source>
        <dbReference type="Proteomes" id="UP000217103"/>
    </source>
</evidence>
<evidence type="ECO:0000256" key="2">
    <source>
        <dbReference type="SAM" id="Phobius"/>
    </source>
</evidence>
<feature type="transmembrane region" description="Helical" evidence="2">
    <location>
        <begin position="49"/>
        <end position="66"/>
    </location>
</feature>
<keyword evidence="2" id="KW-0812">Transmembrane</keyword>
<accession>A0A1H1HAU5</accession>
<dbReference type="RefSeq" id="WP_093261294.1">
    <property type="nucleotide sequence ID" value="NZ_FNKK01000002.1"/>
</dbReference>
<keyword evidence="2" id="KW-1133">Transmembrane helix</keyword>
<keyword evidence="4" id="KW-1185">Reference proteome</keyword>
<name>A0A1H1HAU5_9ACTN</name>
<evidence type="ECO:0000256" key="1">
    <source>
        <dbReference type="SAM" id="Coils"/>
    </source>
</evidence>
<feature type="coiled-coil region" evidence="1">
    <location>
        <begin position="68"/>
        <end position="95"/>
    </location>
</feature>
<feature type="transmembrane region" description="Helical" evidence="2">
    <location>
        <begin position="25"/>
        <end position="43"/>
    </location>
</feature>